<organism evidence="1 2">
    <name type="scientific">Vaccinium darrowii</name>
    <dbReference type="NCBI Taxonomy" id="229202"/>
    <lineage>
        <taxon>Eukaryota</taxon>
        <taxon>Viridiplantae</taxon>
        <taxon>Streptophyta</taxon>
        <taxon>Embryophyta</taxon>
        <taxon>Tracheophyta</taxon>
        <taxon>Spermatophyta</taxon>
        <taxon>Magnoliopsida</taxon>
        <taxon>eudicotyledons</taxon>
        <taxon>Gunneridae</taxon>
        <taxon>Pentapetalae</taxon>
        <taxon>asterids</taxon>
        <taxon>Ericales</taxon>
        <taxon>Ericaceae</taxon>
        <taxon>Vaccinioideae</taxon>
        <taxon>Vaccinieae</taxon>
        <taxon>Vaccinium</taxon>
    </lineage>
</organism>
<evidence type="ECO:0000313" key="1">
    <source>
        <dbReference type="EMBL" id="KAH7845293.1"/>
    </source>
</evidence>
<dbReference type="Proteomes" id="UP000828048">
    <property type="component" value="Chromosome 5"/>
</dbReference>
<comment type="caution">
    <text evidence="1">The sequence shown here is derived from an EMBL/GenBank/DDBJ whole genome shotgun (WGS) entry which is preliminary data.</text>
</comment>
<keyword evidence="2" id="KW-1185">Reference proteome</keyword>
<sequence length="263" mass="30223">MTRKAQLHRQQKEKRKREDNIFKRHKSKRQIVPRRSSRAKKQRCEGSTSATTQPSSVAEVETDPRSIIKSYEYDPVDEKEYEAWGRFGKHMATAKELHEHLRQVEESDVGLLPLAHNNFMIHSWKYLFVYVYKYPTIEALQGFDVMHFPKTFFGAGAILPILDLRESADKLKSLSELALGQYNAQQGSKLKFVKIVKANSVACAGRRYFITFDAEDASAGDGCTSTYQAEVWHGFSKITVRLMRPKKQGNLAISMQRTYLLIV</sequence>
<gene>
    <name evidence="1" type="ORF">Vadar_000386</name>
</gene>
<name>A0ACB7XWY9_9ERIC</name>
<dbReference type="EMBL" id="CM037155">
    <property type="protein sequence ID" value="KAH7845293.1"/>
    <property type="molecule type" value="Genomic_DNA"/>
</dbReference>
<protein>
    <submittedName>
        <fullName evidence="1">Uncharacterized protein</fullName>
    </submittedName>
</protein>
<evidence type="ECO:0000313" key="2">
    <source>
        <dbReference type="Proteomes" id="UP000828048"/>
    </source>
</evidence>
<proteinExistence type="predicted"/>
<reference evidence="1 2" key="1">
    <citation type="journal article" date="2021" name="Hortic Res">
        <title>High-quality reference genome and annotation aids understanding of berry development for evergreen blueberry (Vaccinium darrowii).</title>
        <authorList>
            <person name="Yu J."/>
            <person name="Hulse-Kemp A.M."/>
            <person name="Babiker E."/>
            <person name="Staton M."/>
        </authorList>
    </citation>
    <scope>NUCLEOTIDE SEQUENCE [LARGE SCALE GENOMIC DNA]</scope>
    <source>
        <strain evidence="2">cv. NJ 8807/NJ 8810</strain>
        <tissue evidence="1">Young leaf</tissue>
    </source>
</reference>
<accession>A0ACB7XWY9</accession>